<keyword evidence="1" id="KW-0472">Membrane</keyword>
<dbReference type="RefSeq" id="WP_204867710.1">
    <property type="nucleotide sequence ID" value="NZ_JAFBBK010000001.1"/>
</dbReference>
<name>A0ABS2KSB1_9NOCA</name>
<sequence>MSQAPLDPMRPVRLAPDEWPSTPAWKMPALIAVSAVAAVSTLALPNTAARVTVAAVALIVAVVLAVASTRRTVRESGDQRISWLRGPAVRRRDVDLLHGCSGSALFVGALALNSVPGWYWWVTAALVVWVLPTLVLQARHNRRVARSGADSVAHRRFLHRI</sequence>
<feature type="transmembrane region" description="Helical" evidence="1">
    <location>
        <begin position="118"/>
        <end position="136"/>
    </location>
</feature>
<keyword evidence="2" id="KW-0378">Hydrolase</keyword>
<keyword evidence="1" id="KW-0812">Transmembrane</keyword>
<dbReference type="GO" id="GO:0006508">
    <property type="term" value="P:proteolysis"/>
    <property type="evidence" value="ECO:0007669"/>
    <property type="project" value="UniProtKB-KW"/>
</dbReference>
<proteinExistence type="predicted"/>
<keyword evidence="3" id="KW-1185">Reference proteome</keyword>
<evidence type="ECO:0000313" key="3">
    <source>
        <dbReference type="Proteomes" id="UP000703038"/>
    </source>
</evidence>
<accession>A0ABS2KSB1</accession>
<dbReference type="Proteomes" id="UP000703038">
    <property type="component" value="Unassembled WGS sequence"/>
</dbReference>
<protein>
    <submittedName>
        <fullName evidence="2">Membrane protein implicated in regulation of membrane protease activity</fullName>
    </submittedName>
</protein>
<reference evidence="2 3" key="1">
    <citation type="submission" date="2021-01" db="EMBL/GenBank/DDBJ databases">
        <title>Genomics of switchgrass bacterial isolates.</title>
        <authorList>
            <person name="Shade A."/>
        </authorList>
    </citation>
    <scope>NUCLEOTIDE SEQUENCE [LARGE SCALE GENOMIC DNA]</scope>
    <source>
        <strain evidence="2 3">PvP111</strain>
    </source>
</reference>
<organism evidence="2 3">
    <name type="scientific">Rhodococcoides corynebacterioides</name>
    <dbReference type="NCBI Taxonomy" id="53972"/>
    <lineage>
        <taxon>Bacteria</taxon>
        <taxon>Bacillati</taxon>
        <taxon>Actinomycetota</taxon>
        <taxon>Actinomycetes</taxon>
        <taxon>Mycobacteriales</taxon>
        <taxon>Nocardiaceae</taxon>
        <taxon>Rhodococcoides</taxon>
    </lineage>
</organism>
<comment type="caution">
    <text evidence="2">The sequence shown here is derived from an EMBL/GenBank/DDBJ whole genome shotgun (WGS) entry which is preliminary data.</text>
</comment>
<gene>
    <name evidence="2" type="ORF">JOE42_001566</name>
</gene>
<dbReference type="EMBL" id="JAFBBK010000001">
    <property type="protein sequence ID" value="MBM7414833.1"/>
    <property type="molecule type" value="Genomic_DNA"/>
</dbReference>
<evidence type="ECO:0000313" key="2">
    <source>
        <dbReference type="EMBL" id="MBM7414833.1"/>
    </source>
</evidence>
<keyword evidence="2" id="KW-0645">Protease</keyword>
<keyword evidence="1" id="KW-1133">Transmembrane helix</keyword>
<feature type="transmembrane region" description="Helical" evidence="1">
    <location>
        <begin position="53"/>
        <end position="73"/>
    </location>
</feature>
<evidence type="ECO:0000256" key="1">
    <source>
        <dbReference type="SAM" id="Phobius"/>
    </source>
</evidence>
<dbReference type="GO" id="GO:0008233">
    <property type="term" value="F:peptidase activity"/>
    <property type="evidence" value="ECO:0007669"/>
    <property type="project" value="UniProtKB-KW"/>
</dbReference>